<feature type="domain" description="Helix-hairpin-helix DNA-binding motif class 1" evidence="7">
    <location>
        <begin position="74"/>
        <end position="93"/>
    </location>
</feature>
<evidence type="ECO:0000256" key="3">
    <source>
        <dbReference type="ARBA" id="ARBA00023125"/>
    </source>
</evidence>
<comment type="caution">
    <text evidence="6">Lacks conserved residue(s) required for the propagation of feature annotation.</text>
</comment>
<comment type="subunit">
    <text evidence="6">Homotetramer. Forms an RuvA(8)-RuvB(12)-Holliday junction (HJ) complex. HJ DNA is sandwiched between 2 RuvA tetramers; dsDNA enters through RuvA and exits via RuvB. An RuvB hexamer assembles on each DNA strand where it exits the tetramer. Each RuvB hexamer is contacted by two RuvA subunits (via domain III) on 2 adjacent RuvB subunits; this complex drives branch migration. In the full resolvosome a probable DNA-RuvA(4)-RuvB(12)-RuvC(2) complex forms which resolves the HJ.</text>
</comment>
<sequence length="193" mass="21267">MISWLNGKIILKTDKYIVLDVQGVGYKTFLSKETLLRLPVDNSDTEIFTHLFLRENKTVELYGFLSAKELAFFDLLIEVPGVGPKSALAILGEASVEDIERAIASGDDEVLTKVAGIGKKKALKILIELKEKYEGLALVMGEFPQISADVLDVLKKLGYSEKESRDALRNIPLGTDMNLEEKVKAALKILGGK</sequence>
<feature type="domain" description="Helix-hairpin-helix DNA-binding motif class 1" evidence="7">
    <location>
        <begin position="109"/>
        <end position="128"/>
    </location>
</feature>
<dbReference type="GO" id="GO:0048476">
    <property type="term" value="C:Holliday junction resolvase complex"/>
    <property type="evidence" value="ECO:0007669"/>
    <property type="project" value="UniProtKB-UniRule"/>
</dbReference>
<dbReference type="GO" id="GO:0009378">
    <property type="term" value="F:four-way junction helicase activity"/>
    <property type="evidence" value="ECO:0007669"/>
    <property type="project" value="InterPro"/>
</dbReference>
<dbReference type="GO" id="GO:0006281">
    <property type="term" value="P:DNA repair"/>
    <property type="evidence" value="ECO:0007669"/>
    <property type="project" value="UniProtKB-UniRule"/>
</dbReference>
<evidence type="ECO:0000313" key="8">
    <source>
        <dbReference type="EMBL" id="OHA46644.1"/>
    </source>
</evidence>
<evidence type="ECO:0000256" key="5">
    <source>
        <dbReference type="ARBA" id="ARBA00023204"/>
    </source>
</evidence>
<dbReference type="SMART" id="SM00278">
    <property type="entry name" value="HhH1"/>
    <property type="match status" value="2"/>
</dbReference>
<dbReference type="SUPFAM" id="SSF46929">
    <property type="entry name" value="DNA helicase RuvA subunit, C-terminal domain"/>
    <property type="match status" value="1"/>
</dbReference>
<evidence type="ECO:0000313" key="9">
    <source>
        <dbReference type="Proteomes" id="UP000178869"/>
    </source>
</evidence>
<dbReference type="Gene3D" id="1.10.150.20">
    <property type="entry name" value="5' to 3' exonuclease, C-terminal subdomain"/>
    <property type="match status" value="1"/>
</dbReference>
<keyword evidence="8" id="KW-0067">ATP-binding</keyword>
<comment type="caution">
    <text evidence="8">The sequence shown here is derived from an EMBL/GenBank/DDBJ whole genome shotgun (WGS) entry which is preliminary data.</text>
</comment>
<protein>
    <recommendedName>
        <fullName evidence="6">Holliday junction branch migration complex subunit RuvA</fullName>
    </recommendedName>
</protein>
<dbReference type="InterPro" id="IPR012340">
    <property type="entry name" value="NA-bd_OB-fold"/>
</dbReference>
<dbReference type="InterPro" id="IPR003583">
    <property type="entry name" value="Hlx-hairpin-Hlx_DNA-bd_motif"/>
</dbReference>
<dbReference type="NCBIfam" id="TIGR00084">
    <property type="entry name" value="ruvA"/>
    <property type="match status" value="1"/>
</dbReference>
<dbReference type="GO" id="GO:0000400">
    <property type="term" value="F:four-way junction DNA binding"/>
    <property type="evidence" value="ECO:0007669"/>
    <property type="project" value="UniProtKB-UniRule"/>
</dbReference>
<dbReference type="AlphaFoldDB" id="A0A1G2PE81"/>
<keyword evidence="3 6" id="KW-0238">DNA-binding</keyword>
<dbReference type="HAMAP" id="MF_00031">
    <property type="entry name" value="DNA_HJ_migration_RuvA"/>
    <property type="match status" value="1"/>
</dbReference>
<dbReference type="InterPro" id="IPR010994">
    <property type="entry name" value="RuvA_2-like"/>
</dbReference>
<evidence type="ECO:0000256" key="2">
    <source>
        <dbReference type="ARBA" id="ARBA00022763"/>
    </source>
</evidence>
<dbReference type="InterPro" id="IPR013849">
    <property type="entry name" value="DNA_helicase_Holl-junc_RuvA_I"/>
</dbReference>
<feature type="region of interest" description="Domain III" evidence="6">
    <location>
        <begin position="149"/>
        <end position="193"/>
    </location>
</feature>
<keyword evidence="4 6" id="KW-0233">DNA recombination</keyword>
<comment type="domain">
    <text evidence="6">Has three domains with a flexible linker between the domains II and III and assumes an 'L' shape. Domain III is highly mobile and contacts RuvB.</text>
</comment>
<dbReference type="Gene3D" id="2.40.50.140">
    <property type="entry name" value="Nucleic acid-binding proteins"/>
    <property type="match status" value="1"/>
</dbReference>
<dbReference type="CDD" id="cd14332">
    <property type="entry name" value="UBA_RuvA_C"/>
    <property type="match status" value="1"/>
</dbReference>
<dbReference type="Pfam" id="PF07499">
    <property type="entry name" value="RuvA_C"/>
    <property type="match status" value="1"/>
</dbReference>
<dbReference type="EMBL" id="MHSR01000013">
    <property type="protein sequence ID" value="OHA46644.1"/>
    <property type="molecule type" value="Genomic_DNA"/>
</dbReference>
<name>A0A1G2PE81_9BACT</name>
<keyword evidence="1 6" id="KW-0963">Cytoplasm</keyword>
<proteinExistence type="inferred from homology"/>
<dbReference type="Pfam" id="PF14520">
    <property type="entry name" value="HHH_5"/>
    <property type="match status" value="1"/>
</dbReference>
<dbReference type="Pfam" id="PF01330">
    <property type="entry name" value="RuvA_N"/>
    <property type="match status" value="1"/>
</dbReference>
<keyword evidence="2 6" id="KW-0227">DNA damage</keyword>
<dbReference type="Proteomes" id="UP000178869">
    <property type="component" value="Unassembled WGS sequence"/>
</dbReference>
<dbReference type="GO" id="GO:0006310">
    <property type="term" value="P:DNA recombination"/>
    <property type="evidence" value="ECO:0007669"/>
    <property type="project" value="UniProtKB-UniRule"/>
</dbReference>
<comment type="subcellular location">
    <subcellularLocation>
        <location evidence="6">Cytoplasm</location>
    </subcellularLocation>
</comment>
<gene>
    <name evidence="6" type="primary">ruvA</name>
    <name evidence="8" type="ORF">A2828_01940</name>
</gene>
<keyword evidence="5 6" id="KW-0234">DNA repair</keyword>
<organism evidence="8 9">
    <name type="scientific">Candidatus Terrybacteria bacterium RIFCSPHIGHO2_01_FULL_43_35</name>
    <dbReference type="NCBI Taxonomy" id="1802361"/>
    <lineage>
        <taxon>Bacteria</taxon>
        <taxon>Candidatus Terryibacteriota</taxon>
    </lineage>
</organism>
<accession>A0A1G2PE81</accession>
<keyword evidence="8" id="KW-0547">Nucleotide-binding</keyword>
<reference evidence="8 9" key="1">
    <citation type="journal article" date="2016" name="Nat. Commun.">
        <title>Thousands of microbial genomes shed light on interconnected biogeochemical processes in an aquifer system.</title>
        <authorList>
            <person name="Anantharaman K."/>
            <person name="Brown C.T."/>
            <person name="Hug L.A."/>
            <person name="Sharon I."/>
            <person name="Castelle C.J."/>
            <person name="Probst A.J."/>
            <person name="Thomas B.C."/>
            <person name="Singh A."/>
            <person name="Wilkins M.J."/>
            <person name="Karaoz U."/>
            <person name="Brodie E.L."/>
            <person name="Williams K.H."/>
            <person name="Hubbard S.S."/>
            <person name="Banfield J.F."/>
        </authorList>
    </citation>
    <scope>NUCLEOTIDE SEQUENCE [LARGE SCALE GENOMIC DNA]</scope>
</reference>
<keyword evidence="8" id="KW-0347">Helicase</keyword>
<keyword evidence="8" id="KW-0378">Hydrolase</keyword>
<evidence type="ECO:0000259" key="7">
    <source>
        <dbReference type="SMART" id="SM00278"/>
    </source>
</evidence>
<dbReference type="InterPro" id="IPR036267">
    <property type="entry name" value="RuvA_C_sf"/>
</dbReference>
<comment type="function">
    <text evidence="6">The RuvA-RuvB-RuvC complex processes Holliday junction (HJ) DNA during genetic recombination and DNA repair, while the RuvA-RuvB complex plays an important role in the rescue of blocked DNA replication forks via replication fork reversal (RFR). RuvA specifically binds to HJ cruciform DNA, conferring on it an open structure. The RuvB hexamer acts as an ATP-dependent pump, pulling dsDNA into and through the RuvAB complex. HJ branch migration allows RuvC to scan DNA until it finds its consensus sequence, where it cleaves and resolves the cruciform DNA.</text>
</comment>
<dbReference type="GO" id="GO:0005737">
    <property type="term" value="C:cytoplasm"/>
    <property type="evidence" value="ECO:0007669"/>
    <property type="project" value="UniProtKB-SubCell"/>
</dbReference>
<dbReference type="GO" id="GO:0005524">
    <property type="term" value="F:ATP binding"/>
    <property type="evidence" value="ECO:0007669"/>
    <property type="project" value="InterPro"/>
</dbReference>
<evidence type="ECO:0000256" key="6">
    <source>
        <dbReference type="HAMAP-Rule" id="MF_00031"/>
    </source>
</evidence>
<evidence type="ECO:0000256" key="1">
    <source>
        <dbReference type="ARBA" id="ARBA00022490"/>
    </source>
</evidence>
<dbReference type="InterPro" id="IPR000085">
    <property type="entry name" value="RuvA"/>
</dbReference>
<dbReference type="InterPro" id="IPR011114">
    <property type="entry name" value="RuvA_C"/>
</dbReference>
<dbReference type="SUPFAM" id="SSF50249">
    <property type="entry name" value="Nucleic acid-binding proteins"/>
    <property type="match status" value="1"/>
</dbReference>
<evidence type="ECO:0000256" key="4">
    <source>
        <dbReference type="ARBA" id="ARBA00023172"/>
    </source>
</evidence>
<dbReference type="GO" id="GO:0009379">
    <property type="term" value="C:Holliday junction helicase complex"/>
    <property type="evidence" value="ECO:0007669"/>
    <property type="project" value="InterPro"/>
</dbReference>
<dbReference type="SUPFAM" id="SSF47781">
    <property type="entry name" value="RuvA domain 2-like"/>
    <property type="match status" value="1"/>
</dbReference>
<comment type="similarity">
    <text evidence="6">Belongs to the RuvA family.</text>
</comment>